<feature type="domain" description="DUF5648" evidence="3">
    <location>
        <begin position="29"/>
        <end position="157"/>
    </location>
</feature>
<feature type="signal peptide" evidence="1">
    <location>
        <begin position="1"/>
        <end position="19"/>
    </location>
</feature>
<protein>
    <submittedName>
        <fullName evidence="4">CAP domain-containing protein</fullName>
    </submittedName>
</protein>
<dbReference type="Pfam" id="PF18885">
    <property type="entry name" value="DUF5648"/>
    <property type="match status" value="1"/>
</dbReference>
<feature type="chain" id="PRO_5046858957" evidence="1">
    <location>
        <begin position="20"/>
        <end position="296"/>
    </location>
</feature>
<dbReference type="EMBL" id="JAHUZB010000003">
    <property type="protein sequence ID" value="MBV7391031.1"/>
    <property type="molecule type" value="Genomic_DNA"/>
</dbReference>
<reference evidence="4 5" key="1">
    <citation type="submission" date="2021-06" db="EMBL/GenBank/DDBJ databases">
        <title>Enterococcus alishanensis sp. nov., a novel lactic acid bacterium isolated from fresh coffee beans.</title>
        <authorList>
            <person name="Chen Y.-S."/>
        </authorList>
    </citation>
    <scope>NUCLEOTIDE SEQUENCE [LARGE SCALE GENOMIC DNA]</scope>
    <source>
        <strain evidence="4 5">ALS3</strain>
    </source>
</reference>
<accession>A0ABS6TDS1</accession>
<organism evidence="4 5">
    <name type="scientific">Enterococcus alishanensis</name>
    <dbReference type="NCBI Taxonomy" id="1303817"/>
    <lineage>
        <taxon>Bacteria</taxon>
        <taxon>Bacillati</taxon>
        <taxon>Bacillota</taxon>
        <taxon>Bacilli</taxon>
        <taxon>Lactobacillales</taxon>
        <taxon>Enterococcaceae</taxon>
        <taxon>Enterococcus</taxon>
    </lineage>
</organism>
<dbReference type="Pfam" id="PF00188">
    <property type="entry name" value="CAP"/>
    <property type="match status" value="1"/>
</dbReference>
<evidence type="ECO:0000259" key="2">
    <source>
        <dbReference type="Pfam" id="PF00188"/>
    </source>
</evidence>
<evidence type="ECO:0000256" key="1">
    <source>
        <dbReference type="SAM" id="SignalP"/>
    </source>
</evidence>
<sequence length="296" mass="32911">MKKKFSLLLVFLSSVGLFAATTEASAADMLRVYNPNSGEHFYTAVTNERDHLIRTGWMNEGIGWNAPSSGDNVYRLYNANAGDHHYTLDAGERDYLISVGWEYEGIGWFSDKNQGEPLYRLYNPNAQSGAHHYTRSGYERDSLVNQGWVAEGIGWYGIDSNNSNQSQDINSRFLTLINDYRTSQGANTLTNDSLLNQAADIRSKEITNSFSHTRPDGQSFSSVLADVNFDNYSVAGENLVLFTAGGSSQEIAQRAFDLWKNSPGHNRNMLDPDYTMIGSSFRIVGNEVYGANLFAG</sequence>
<evidence type="ECO:0000313" key="4">
    <source>
        <dbReference type="EMBL" id="MBV7391031.1"/>
    </source>
</evidence>
<dbReference type="PANTHER" id="PTHR31157">
    <property type="entry name" value="SCP DOMAIN-CONTAINING PROTEIN"/>
    <property type="match status" value="1"/>
</dbReference>
<evidence type="ECO:0000313" key="5">
    <source>
        <dbReference type="Proteomes" id="UP000774130"/>
    </source>
</evidence>
<keyword evidence="1" id="KW-0732">Signal</keyword>
<proteinExistence type="predicted"/>
<dbReference type="PANTHER" id="PTHR31157:SF1">
    <property type="entry name" value="SCP DOMAIN-CONTAINING PROTEIN"/>
    <property type="match status" value="1"/>
</dbReference>
<name>A0ABS6TDS1_9ENTE</name>
<dbReference type="InterPro" id="IPR014044">
    <property type="entry name" value="CAP_dom"/>
</dbReference>
<dbReference type="InterPro" id="IPR043708">
    <property type="entry name" value="DUF5648"/>
</dbReference>
<gene>
    <name evidence="4" type="ORF">KUA55_10080</name>
</gene>
<dbReference type="CDD" id="cd05379">
    <property type="entry name" value="CAP_bacterial"/>
    <property type="match status" value="1"/>
</dbReference>
<feature type="domain" description="SCP" evidence="2">
    <location>
        <begin position="174"/>
        <end position="281"/>
    </location>
</feature>
<evidence type="ECO:0000259" key="3">
    <source>
        <dbReference type="Pfam" id="PF18885"/>
    </source>
</evidence>
<dbReference type="RefSeq" id="WP_218326059.1">
    <property type="nucleotide sequence ID" value="NZ_JAHUZB010000003.1"/>
</dbReference>
<keyword evidence="5" id="KW-1185">Reference proteome</keyword>
<dbReference type="Proteomes" id="UP000774130">
    <property type="component" value="Unassembled WGS sequence"/>
</dbReference>
<comment type="caution">
    <text evidence="4">The sequence shown here is derived from an EMBL/GenBank/DDBJ whole genome shotgun (WGS) entry which is preliminary data.</text>
</comment>